<accession>M4BR51</accession>
<reference evidence="1" key="2">
    <citation type="submission" date="2015-06" db="UniProtKB">
        <authorList>
            <consortium name="EnsemblProtists"/>
        </authorList>
    </citation>
    <scope>IDENTIFICATION</scope>
    <source>
        <strain evidence="1">Emoy2</strain>
    </source>
</reference>
<dbReference type="EMBL" id="JH598621">
    <property type="status" value="NOT_ANNOTATED_CDS"/>
    <property type="molecule type" value="Genomic_DNA"/>
</dbReference>
<dbReference type="InParanoid" id="M4BR51"/>
<evidence type="ECO:0000313" key="2">
    <source>
        <dbReference type="Proteomes" id="UP000011713"/>
    </source>
</evidence>
<keyword evidence="2" id="KW-1185">Reference proteome</keyword>
<proteinExistence type="predicted"/>
<protein>
    <submittedName>
        <fullName evidence="1">Uncharacterized protein</fullName>
    </submittedName>
</protein>
<dbReference type="STRING" id="559515.M4BR51"/>
<dbReference type="EnsemblProtists" id="HpaT808890">
    <property type="protein sequence ID" value="HpaP808890"/>
    <property type="gene ID" value="HpaG808890"/>
</dbReference>
<reference evidence="2" key="1">
    <citation type="journal article" date="2010" name="Science">
        <title>Signatures of adaptation to obligate biotrophy in the Hyaloperonospora arabidopsidis genome.</title>
        <authorList>
            <person name="Baxter L."/>
            <person name="Tripathy S."/>
            <person name="Ishaque N."/>
            <person name="Boot N."/>
            <person name="Cabral A."/>
            <person name="Kemen E."/>
            <person name="Thines M."/>
            <person name="Ah-Fong A."/>
            <person name="Anderson R."/>
            <person name="Badejoko W."/>
            <person name="Bittner-Eddy P."/>
            <person name="Boore J.L."/>
            <person name="Chibucos M.C."/>
            <person name="Coates M."/>
            <person name="Dehal P."/>
            <person name="Delehaunty K."/>
            <person name="Dong S."/>
            <person name="Downton P."/>
            <person name="Dumas B."/>
            <person name="Fabro G."/>
            <person name="Fronick C."/>
            <person name="Fuerstenberg S.I."/>
            <person name="Fulton L."/>
            <person name="Gaulin E."/>
            <person name="Govers F."/>
            <person name="Hughes L."/>
            <person name="Humphray S."/>
            <person name="Jiang R.H."/>
            <person name="Judelson H."/>
            <person name="Kamoun S."/>
            <person name="Kyung K."/>
            <person name="Meijer H."/>
            <person name="Minx P."/>
            <person name="Morris P."/>
            <person name="Nelson J."/>
            <person name="Phuntumart V."/>
            <person name="Qutob D."/>
            <person name="Rehmany A."/>
            <person name="Rougon-Cardoso A."/>
            <person name="Ryden P."/>
            <person name="Torto-Alalibo T."/>
            <person name="Studholme D."/>
            <person name="Wang Y."/>
            <person name="Win J."/>
            <person name="Wood J."/>
            <person name="Clifton S.W."/>
            <person name="Rogers J."/>
            <person name="Van den Ackerveken G."/>
            <person name="Jones J.D."/>
            <person name="McDowell J.M."/>
            <person name="Beynon J."/>
            <person name="Tyler B.M."/>
        </authorList>
    </citation>
    <scope>NUCLEOTIDE SEQUENCE [LARGE SCALE GENOMIC DNA]</scope>
    <source>
        <strain evidence="2">Emoy2</strain>
    </source>
</reference>
<name>M4BR51_HYAAE</name>
<dbReference type="AlphaFoldDB" id="M4BR51"/>
<sequence length="64" mass="7208">MTCGQDKTIKLWNPHRDGVEKPKEALLIKTYKGRHGYDVQDVAMYGTERSSVHYLLIWSTGAGG</sequence>
<dbReference type="Proteomes" id="UP000011713">
    <property type="component" value="Unassembled WGS sequence"/>
</dbReference>
<evidence type="ECO:0000313" key="1">
    <source>
        <dbReference type="EnsemblProtists" id="HpaP808890"/>
    </source>
</evidence>
<organism evidence="1 2">
    <name type="scientific">Hyaloperonospora arabidopsidis (strain Emoy2)</name>
    <name type="common">Downy mildew agent</name>
    <name type="synonym">Peronospora arabidopsidis</name>
    <dbReference type="NCBI Taxonomy" id="559515"/>
    <lineage>
        <taxon>Eukaryota</taxon>
        <taxon>Sar</taxon>
        <taxon>Stramenopiles</taxon>
        <taxon>Oomycota</taxon>
        <taxon>Peronosporomycetes</taxon>
        <taxon>Peronosporales</taxon>
        <taxon>Peronosporaceae</taxon>
        <taxon>Hyaloperonospora</taxon>
    </lineage>
</organism>
<dbReference type="HOGENOM" id="CLU_2872438_0_0_1"/>
<dbReference type="VEuPathDB" id="FungiDB:HpaG808890"/>